<proteinExistence type="inferred from homology"/>
<dbReference type="InterPro" id="IPR014748">
    <property type="entry name" value="Enoyl-CoA_hydra_C"/>
</dbReference>
<keyword evidence="4" id="KW-0443">Lipid metabolism</keyword>
<dbReference type="NCBIfam" id="NF005699">
    <property type="entry name" value="PRK07509.1"/>
    <property type="match status" value="1"/>
</dbReference>
<organism evidence="8 9">
    <name type="scientific">Phenylobacterium terrae</name>
    <dbReference type="NCBI Taxonomy" id="2665495"/>
    <lineage>
        <taxon>Bacteria</taxon>
        <taxon>Pseudomonadati</taxon>
        <taxon>Pseudomonadota</taxon>
        <taxon>Alphaproteobacteria</taxon>
        <taxon>Caulobacterales</taxon>
        <taxon>Caulobacteraceae</taxon>
        <taxon>Phenylobacterium</taxon>
    </lineage>
</organism>
<evidence type="ECO:0000313" key="8">
    <source>
        <dbReference type="EMBL" id="MFD1785403.1"/>
    </source>
</evidence>
<accession>A0ABW4N5N6</accession>
<dbReference type="CDD" id="cd06558">
    <property type="entry name" value="crotonase-like"/>
    <property type="match status" value="1"/>
</dbReference>
<feature type="region of interest" description="Disordered" evidence="7">
    <location>
        <begin position="72"/>
        <end position="98"/>
    </location>
</feature>
<gene>
    <name evidence="8" type="ORF">ACFSC0_18535</name>
</gene>
<dbReference type="EMBL" id="JBHUEY010000006">
    <property type="protein sequence ID" value="MFD1785403.1"/>
    <property type="molecule type" value="Genomic_DNA"/>
</dbReference>
<dbReference type="Proteomes" id="UP001597237">
    <property type="component" value="Unassembled WGS sequence"/>
</dbReference>
<dbReference type="InterPro" id="IPR045002">
    <property type="entry name" value="Ech1-like"/>
</dbReference>
<evidence type="ECO:0000256" key="3">
    <source>
        <dbReference type="ARBA" id="ARBA00022832"/>
    </source>
</evidence>
<protein>
    <submittedName>
        <fullName evidence="8">Crotonase/enoyl-CoA hydratase family protein</fullName>
    </submittedName>
</protein>
<dbReference type="PANTHER" id="PTHR43149">
    <property type="entry name" value="ENOYL-COA HYDRATASE"/>
    <property type="match status" value="1"/>
</dbReference>
<dbReference type="PROSITE" id="PS00166">
    <property type="entry name" value="ENOYL_COA_HYDRATASE"/>
    <property type="match status" value="1"/>
</dbReference>
<evidence type="ECO:0000256" key="6">
    <source>
        <dbReference type="RuleBase" id="RU003707"/>
    </source>
</evidence>
<dbReference type="SUPFAM" id="SSF52096">
    <property type="entry name" value="ClpP/crotonase"/>
    <property type="match status" value="1"/>
</dbReference>
<reference evidence="9" key="1">
    <citation type="journal article" date="2019" name="Int. J. Syst. Evol. Microbiol.">
        <title>The Global Catalogue of Microorganisms (GCM) 10K type strain sequencing project: providing services to taxonomists for standard genome sequencing and annotation.</title>
        <authorList>
            <consortium name="The Broad Institute Genomics Platform"/>
            <consortium name="The Broad Institute Genome Sequencing Center for Infectious Disease"/>
            <person name="Wu L."/>
            <person name="Ma J."/>
        </authorList>
    </citation>
    <scope>NUCLEOTIDE SEQUENCE [LARGE SCALE GENOMIC DNA]</scope>
    <source>
        <strain evidence="9">DFY28</strain>
    </source>
</reference>
<keyword evidence="9" id="KW-1185">Reference proteome</keyword>
<evidence type="ECO:0000256" key="4">
    <source>
        <dbReference type="ARBA" id="ARBA00023098"/>
    </source>
</evidence>
<evidence type="ECO:0000256" key="2">
    <source>
        <dbReference type="ARBA" id="ARBA00005254"/>
    </source>
</evidence>
<evidence type="ECO:0000256" key="5">
    <source>
        <dbReference type="ARBA" id="ARBA00023235"/>
    </source>
</evidence>
<dbReference type="InterPro" id="IPR001753">
    <property type="entry name" value="Enoyl-CoA_hydra/iso"/>
</dbReference>
<keyword evidence="3" id="KW-0276">Fatty acid metabolism</keyword>
<dbReference type="Gene3D" id="3.90.226.10">
    <property type="entry name" value="2-enoyl-CoA Hydratase, Chain A, domain 1"/>
    <property type="match status" value="1"/>
</dbReference>
<evidence type="ECO:0000256" key="1">
    <source>
        <dbReference type="ARBA" id="ARBA00005005"/>
    </source>
</evidence>
<comment type="caution">
    <text evidence="8">The sequence shown here is derived from an EMBL/GenBank/DDBJ whole genome shotgun (WGS) entry which is preliminary data.</text>
</comment>
<name>A0ABW4N5N6_9CAUL</name>
<dbReference type="Gene3D" id="1.10.12.10">
    <property type="entry name" value="Lyase 2-enoyl-coa Hydratase, Chain A, domain 2"/>
    <property type="match status" value="1"/>
</dbReference>
<comment type="pathway">
    <text evidence="1">Lipid metabolism; fatty acid beta-oxidation.</text>
</comment>
<keyword evidence="5" id="KW-0413">Isomerase</keyword>
<dbReference type="RefSeq" id="WP_377281465.1">
    <property type="nucleotide sequence ID" value="NZ_JBHRSI010000004.1"/>
</dbReference>
<evidence type="ECO:0000313" key="9">
    <source>
        <dbReference type="Proteomes" id="UP001597237"/>
    </source>
</evidence>
<dbReference type="InterPro" id="IPR029045">
    <property type="entry name" value="ClpP/crotonase-like_dom_sf"/>
</dbReference>
<feature type="compositionally biased region" description="Polar residues" evidence="7">
    <location>
        <begin position="78"/>
        <end position="98"/>
    </location>
</feature>
<evidence type="ECO:0000256" key="7">
    <source>
        <dbReference type="SAM" id="MobiDB-lite"/>
    </source>
</evidence>
<dbReference type="PANTHER" id="PTHR43149:SF1">
    <property type="entry name" value="DELTA(3,5)-DELTA(2,4)-DIENOYL-COA ISOMERASE, MITOCHONDRIAL"/>
    <property type="match status" value="1"/>
</dbReference>
<comment type="similarity">
    <text evidence="2 6">Belongs to the enoyl-CoA hydratase/isomerase family.</text>
</comment>
<sequence length="282" mass="29746">MNDRVTVELRGGVADVRLVRTDKMNALDDAMFSALIDAGERLKSEPGARAVVLSGEGRAFCAGLDMGNFQRMAAPTPKESSPASGLTATPRTPGGSNRAQHAVMVWRELPVPVIAAVHGVAFGGGFQLALAADMRLVAPDARMAVMEIKWGLVPDMAGMVLMRTLIRDDLARELTYTGRIFSGEEAVALGLATRTAADPRAAALDLAAEIAGKSPHAIRAAKRLFDVAARGDQHAILRAESEEQAALIGSPNQIEAVMANMQKRDPAFAEVGAEPARAKAEA</sequence>
<dbReference type="Pfam" id="PF00378">
    <property type="entry name" value="ECH_1"/>
    <property type="match status" value="1"/>
</dbReference>
<dbReference type="InterPro" id="IPR018376">
    <property type="entry name" value="Enoyl-CoA_hyd/isom_CS"/>
</dbReference>